<feature type="region of interest" description="Disordered" evidence="1">
    <location>
        <begin position="15"/>
        <end position="90"/>
    </location>
</feature>
<dbReference type="AlphaFoldDB" id="A0A5C3N6J8"/>
<dbReference type="EMBL" id="ML213509">
    <property type="protein sequence ID" value="TFK52675.1"/>
    <property type="molecule type" value="Genomic_DNA"/>
</dbReference>
<dbReference type="STRING" id="5364.A0A5C3N6J8"/>
<gene>
    <name evidence="2" type="ORF">OE88DRAFT_1432562</name>
</gene>
<evidence type="ECO:0000313" key="2">
    <source>
        <dbReference type="EMBL" id="TFK52675.1"/>
    </source>
</evidence>
<protein>
    <submittedName>
        <fullName evidence="2">Uncharacterized protein</fullName>
    </submittedName>
</protein>
<feature type="compositionally biased region" description="Basic and acidic residues" evidence="1">
    <location>
        <begin position="139"/>
        <end position="162"/>
    </location>
</feature>
<evidence type="ECO:0000313" key="3">
    <source>
        <dbReference type="Proteomes" id="UP000305948"/>
    </source>
</evidence>
<organism evidence="2 3">
    <name type="scientific">Heliocybe sulcata</name>
    <dbReference type="NCBI Taxonomy" id="5364"/>
    <lineage>
        <taxon>Eukaryota</taxon>
        <taxon>Fungi</taxon>
        <taxon>Dikarya</taxon>
        <taxon>Basidiomycota</taxon>
        <taxon>Agaricomycotina</taxon>
        <taxon>Agaricomycetes</taxon>
        <taxon>Gloeophyllales</taxon>
        <taxon>Gloeophyllaceae</taxon>
        <taxon>Heliocybe</taxon>
    </lineage>
</organism>
<keyword evidence="3" id="KW-1185">Reference proteome</keyword>
<feature type="region of interest" description="Disordered" evidence="1">
    <location>
        <begin position="118"/>
        <end position="204"/>
    </location>
</feature>
<reference evidence="2 3" key="1">
    <citation type="journal article" date="2019" name="Nat. Ecol. Evol.">
        <title>Megaphylogeny resolves global patterns of mushroom evolution.</title>
        <authorList>
            <person name="Varga T."/>
            <person name="Krizsan K."/>
            <person name="Foldi C."/>
            <person name="Dima B."/>
            <person name="Sanchez-Garcia M."/>
            <person name="Sanchez-Ramirez S."/>
            <person name="Szollosi G.J."/>
            <person name="Szarkandi J.G."/>
            <person name="Papp V."/>
            <person name="Albert L."/>
            <person name="Andreopoulos W."/>
            <person name="Angelini C."/>
            <person name="Antonin V."/>
            <person name="Barry K.W."/>
            <person name="Bougher N.L."/>
            <person name="Buchanan P."/>
            <person name="Buyck B."/>
            <person name="Bense V."/>
            <person name="Catcheside P."/>
            <person name="Chovatia M."/>
            <person name="Cooper J."/>
            <person name="Damon W."/>
            <person name="Desjardin D."/>
            <person name="Finy P."/>
            <person name="Geml J."/>
            <person name="Haridas S."/>
            <person name="Hughes K."/>
            <person name="Justo A."/>
            <person name="Karasinski D."/>
            <person name="Kautmanova I."/>
            <person name="Kiss B."/>
            <person name="Kocsube S."/>
            <person name="Kotiranta H."/>
            <person name="LaButti K.M."/>
            <person name="Lechner B.E."/>
            <person name="Liimatainen K."/>
            <person name="Lipzen A."/>
            <person name="Lukacs Z."/>
            <person name="Mihaltcheva S."/>
            <person name="Morgado L.N."/>
            <person name="Niskanen T."/>
            <person name="Noordeloos M.E."/>
            <person name="Ohm R.A."/>
            <person name="Ortiz-Santana B."/>
            <person name="Ovrebo C."/>
            <person name="Racz N."/>
            <person name="Riley R."/>
            <person name="Savchenko A."/>
            <person name="Shiryaev A."/>
            <person name="Soop K."/>
            <person name="Spirin V."/>
            <person name="Szebenyi C."/>
            <person name="Tomsovsky M."/>
            <person name="Tulloss R.E."/>
            <person name="Uehling J."/>
            <person name="Grigoriev I.V."/>
            <person name="Vagvolgyi C."/>
            <person name="Papp T."/>
            <person name="Martin F.M."/>
            <person name="Miettinen O."/>
            <person name="Hibbett D.S."/>
            <person name="Nagy L.G."/>
        </authorList>
    </citation>
    <scope>NUCLEOTIDE SEQUENCE [LARGE SCALE GENOMIC DNA]</scope>
    <source>
        <strain evidence="2 3">OMC1185</strain>
    </source>
</reference>
<feature type="compositionally biased region" description="Polar residues" evidence="1">
    <location>
        <begin position="19"/>
        <end position="44"/>
    </location>
</feature>
<evidence type="ECO:0000256" key="1">
    <source>
        <dbReference type="SAM" id="MobiDB-lite"/>
    </source>
</evidence>
<dbReference type="OrthoDB" id="3265985at2759"/>
<name>A0A5C3N6J8_9AGAM</name>
<accession>A0A5C3N6J8</accession>
<dbReference type="Proteomes" id="UP000305948">
    <property type="component" value="Unassembled WGS sequence"/>
</dbReference>
<sequence length="489" mass="53115">MLGLLRALDGTQFFAVPDSSDTSQAIPYASSSSNGAQGPTTLSPHASHLPHLSTGSDPGSTSDKHGHPELLYASSGNQSSSSATGPALRPWEVLHPPAGIPTVSSEGVDSEISLPFAPDAAFAPNDEPDLLDNPGVPVETDRSTPDDGRELSEDDGERKDGDQGAVPDEIATAPLQASENQPVDIGGSGSGGRRSARVPTKRVRTEVMTLREQKQQRLGLYDNPEDGDQLQNQLPVDELRSDEEDIDGVDAMPVGAIDILEARRPAIHTYGDSHTHWFVRMVLILVSFLHIKYHVTFRACSLILWTMRTIFVALGHLAQNDRMPTTLTTVIQTLDFGDRFEIYPSCPVCHELFSPTTVPGSVCPDCSVGLFKKKNMIASIYEKITGRSLPPPLPEVAVPVSPLSNLLVDFLGDGDKETLCEEWLDHEPQAGRGNLFFSRASLTWEEELRIGVTFSLDWFNTNTSNYSGSHSSGVMSFCVSNLPMELRRT</sequence>
<proteinExistence type="predicted"/>